<reference evidence="1" key="1">
    <citation type="submission" date="2018-10" db="EMBL/GenBank/DDBJ databases">
        <authorList>
            <person name="Gruber-Vodicka H."/>
            <person name="Jaeckle O."/>
        </authorList>
    </citation>
    <scope>NUCLEOTIDE SEQUENCE</scope>
</reference>
<protein>
    <submittedName>
        <fullName evidence="1">Uncharacterized protein</fullName>
    </submittedName>
</protein>
<proteinExistence type="predicted"/>
<sequence length="40" mass="4439">MLLFSLLNMLPRVSTLQIDSATLLSFVMTVSLEERVSPAD</sequence>
<dbReference type="AlphaFoldDB" id="A0A484HCG7"/>
<name>A0A484HCG7_9ZZZZ</name>
<gene>
    <name evidence="1" type="ORF">RIEGSTA812A_PEG_975</name>
</gene>
<accession>A0A484HCG7</accession>
<dbReference type="EMBL" id="LR026963">
    <property type="protein sequence ID" value="VBB69502.1"/>
    <property type="molecule type" value="Genomic_DNA"/>
</dbReference>
<evidence type="ECO:0000313" key="1">
    <source>
        <dbReference type="EMBL" id="VBB69502.1"/>
    </source>
</evidence>
<organism evidence="1">
    <name type="scientific">invertebrate metagenome</name>
    <dbReference type="NCBI Taxonomy" id="1711999"/>
    <lineage>
        <taxon>unclassified sequences</taxon>
        <taxon>metagenomes</taxon>
        <taxon>organismal metagenomes</taxon>
    </lineage>
</organism>